<dbReference type="InterPro" id="IPR036188">
    <property type="entry name" value="FAD/NAD-bd_sf"/>
</dbReference>
<protein>
    <submittedName>
        <fullName evidence="1">Uncharacterized protein</fullName>
    </submittedName>
</protein>
<evidence type="ECO:0000313" key="2">
    <source>
        <dbReference type="Proteomes" id="UP000324767"/>
    </source>
</evidence>
<dbReference type="Proteomes" id="UP000324767">
    <property type="component" value="Unassembled WGS sequence"/>
</dbReference>
<sequence>MPDIPGYKDCWGKAMPPRPLHRRPRHPSLTPAFANHVARLFNQHARSIAIYTNGAEDLAHDIRALVAKRPNIHLNSRPIRQLALESVEDVNVRVEFVEGGDARHALLMHTPRAVPNVEFAGG</sequence>
<dbReference type="EMBL" id="VXIT01000002">
    <property type="protein sequence ID" value="KAA6415224.1"/>
    <property type="molecule type" value="Genomic_DNA"/>
</dbReference>
<accession>A0A5M8Q2K7</accession>
<dbReference type="OrthoDB" id="10260355at2759"/>
<gene>
    <name evidence="1" type="ORF">FRX48_01977</name>
</gene>
<comment type="caution">
    <text evidence="1">The sequence shown here is derived from an EMBL/GenBank/DDBJ whole genome shotgun (WGS) entry which is preliminary data.</text>
</comment>
<dbReference type="Gene3D" id="3.50.50.60">
    <property type="entry name" value="FAD/NAD(P)-binding domain"/>
    <property type="match status" value="1"/>
</dbReference>
<evidence type="ECO:0000313" key="1">
    <source>
        <dbReference type="EMBL" id="KAA6415224.1"/>
    </source>
</evidence>
<reference evidence="1 2" key="1">
    <citation type="submission" date="2019-09" db="EMBL/GenBank/DDBJ databases">
        <title>The hologenome of the rock-dwelling lichen Lasallia pustulata.</title>
        <authorList>
            <person name="Greshake Tzovaras B."/>
            <person name="Segers F."/>
            <person name="Bicker A."/>
            <person name="Dal Grande F."/>
            <person name="Otte J."/>
            <person name="Hankeln T."/>
            <person name="Schmitt I."/>
            <person name="Ebersberger I."/>
        </authorList>
    </citation>
    <scope>NUCLEOTIDE SEQUENCE [LARGE SCALE GENOMIC DNA]</scope>
    <source>
        <strain evidence="1">A1-1</strain>
    </source>
</reference>
<proteinExistence type="predicted"/>
<name>A0A5M8Q2K7_9LECA</name>
<dbReference type="AlphaFoldDB" id="A0A5M8Q2K7"/>
<organism evidence="1 2">
    <name type="scientific">Lasallia pustulata</name>
    <dbReference type="NCBI Taxonomy" id="136370"/>
    <lineage>
        <taxon>Eukaryota</taxon>
        <taxon>Fungi</taxon>
        <taxon>Dikarya</taxon>
        <taxon>Ascomycota</taxon>
        <taxon>Pezizomycotina</taxon>
        <taxon>Lecanoromycetes</taxon>
        <taxon>OSLEUM clade</taxon>
        <taxon>Umbilicariomycetidae</taxon>
        <taxon>Umbilicariales</taxon>
        <taxon>Umbilicariaceae</taxon>
        <taxon>Lasallia</taxon>
    </lineage>
</organism>